<evidence type="ECO:0000256" key="4">
    <source>
        <dbReference type="ARBA" id="ARBA00022643"/>
    </source>
</evidence>
<gene>
    <name evidence="11" type="ORF">AMJ83_01175</name>
</gene>
<keyword evidence="3" id="KW-0285">Flavoprotein</keyword>
<evidence type="ECO:0000313" key="12">
    <source>
        <dbReference type="Proteomes" id="UP000051373"/>
    </source>
</evidence>
<dbReference type="EMBL" id="LJUJ01000001">
    <property type="protein sequence ID" value="KPK64902.1"/>
    <property type="molecule type" value="Genomic_DNA"/>
</dbReference>
<accession>A0A0S8FW65</accession>
<dbReference type="PATRIC" id="fig|1703779.3.peg.317"/>
<feature type="transmembrane region" description="Helical" evidence="10">
    <location>
        <begin position="281"/>
        <end position="299"/>
    </location>
</feature>
<evidence type="ECO:0000256" key="10">
    <source>
        <dbReference type="SAM" id="Phobius"/>
    </source>
</evidence>
<evidence type="ECO:0000256" key="9">
    <source>
        <dbReference type="ARBA" id="ARBA00023136"/>
    </source>
</evidence>
<dbReference type="GO" id="GO:0022900">
    <property type="term" value="P:electron transport chain"/>
    <property type="evidence" value="ECO:0007669"/>
    <property type="project" value="InterPro"/>
</dbReference>
<proteinExistence type="predicted"/>
<feature type="transmembrane region" description="Helical" evidence="10">
    <location>
        <begin position="172"/>
        <end position="193"/>
    </location>
</feature>
<dbReference type="Proteomes" id="UP000051373">
    <property type="component" value="Unassembled WGS sequence"/>
</dbReference>
<sequence length="319" mass="34471">MKQAIMRRMILAMIPSIIAAIYFFGWRSLFVVLVSCAVGFLTEYIFAHRRNEPVTEAVFVSAIIYALILPPTIAWHILIIGMVFAIMFGKMVFGGFGNNIFNPAMSGRAFIYICFPVAMTATWAPAAQGTWGALTTWSTGLAPDAITSATPMALLKAGQTAPHLLDLLIGRLSGTMGVTSVIAILLGGIYVFYTKTANRRIIITIIIFYALANGFLALIKAPGAAGLLPALMGGGFLFGAFFMATDPISAPRTRPAQIVYAAIIAVSTTIIRSFSVFNGGFMFSLLLANMFAPILDYGFKLRSKRKGNAGEKLRTKSEH</sequence>
<evidence type="ECO:0008006" key="13">
    <source>
        <dbReference type="Google" id="ProtNLM"/>
    </source>
</evidence>
<dbReference type="AlphaFoldDB" id="A0A0S8FW65"/>
<keyword evidence="8 10" id="KW-1133">Transmembrane helix</keyword>
<feature type="transmembrane region" description="Helical" evidence="10">
    <location>
        <begin position="62"/>
        <end position="88"/>
    </location>
</feature>
<keyword evidence="7" id="KW-0249">Electron transport</keyword>
<name>A0A0S8FW65_UNCW3</name>
<dbReference type="InterPro" id="IPR011303">
    <property type="entry name" value="RnfD_bac"/>
</dbReference>
<keyword evidence="2" id="KW-0597">Phosphoprotein</keyword>
<dbReference type="GO" id="GO:0055085">
    <property type="term" value="P:transmembrane transport"/>
    <property type="evidence" value="ECO:0007669"/>
    <property type="project" value="InterPro"/>
</dbReference>
<feature type="transmembrane region" description="Helical" evidence="10">
    <location>
        <begin position="109"/>
        <end position="127"/>
    </location>
</feature>
<dbReference type="PANTHER" id="PTHR30578">
    <property type="entry name" value="ELECTRON TRANSPORT COMPLEX PROTEIN RNFD"/>
    <property type="match status" value="1"/>
</dbReference>
<evidence type="ECO:0000256" key="1">
    <source>
        <dbReference type="ARBA" id="ARBA00022448"/>
    </source>
</evidence>
<keyword evidence="1" id="KW-0813">Transport</keyword>
<feature type="transmembrane region" description="Helical" evidence="10">
    <location>
        <begin position="200"/>
        <end position="219"/>
    </location>
</feature>
<evidence type="ECO:0000256" key="5">
    <source>
        <dbReference type="ARBA" id="ARBA00022692"/>
    </source>
</evidence>
<evidence type="ECO:0000256" key="6">
    <source>
        <dbReference type="ARBA" id="ARBA00022967"/>
    </source>
</evidence>
<dbReference type="STRING" id="1703779.AMJ83_01175"/>
<reference evidence="11 12" key="1">
    <citation type="journal article" date="2015" name="Microbiome">
        <title>Genomic resolution of linkages in carbon, nitrogen, and sulfur cycling among widespread estuary sediment bacteria.</title>
        <authorList>
            <person name="Baker B.J."/>
            <person name="Lazar C.S."/>
            <person name="Teske A.P."/>
            <person name="Dick G.J."/>
        </authorList>
    </citation>
    <scope>NUCLEOTIDE SEQUENCE [LARGE SCALE GENOMIC DNA]</scope>
    <source>
        <strain evidence="11">SM23_42</strain>
    </source>
</reference>
<evidence type="ECO:0000256" key="3">
    <source>
        <dbReference type="ARBA" id="ARBA00022630"/>
    </source>
</evidence>
<dbReference type="Pfam" id="PF03116">
    <property type="entry name" value="NQR2_RnfD_RnfE"/>
    <property type="match status" value="1"/>
</dbReference>
<dbReference type="NCBIfam" id="TIGR01946">
    <property type="entry name" value="rnfD"/>
    <property type="match status" value="1"/>
</dbReference>
<feature type="transmembrane region" description="Helical" evidence="10">
    <location>
        <begin position="225"/>
        <end position="245"/>
    </location>
</feature>
<feature type="transmembrane region" description="Helical" evidence="10">
    <location>
        <begin position="257"/>
        <end position="275"/>
    </location>
</feature>
<keyword evidence="6" id="KW-1278">Translocase</keyword>
<keyword evidence="5 10" id="KW-0812">Transmembrane</keyword>
<keyword evidence="4" id="KW-0288">FMN</keyword>
<dbReference type="PANTHER" id="PTHR30578:SF0">
    <property type="entry name" value="ION-TRANSLOCATING OXIDOREDUCTASE COMPLEX SUBUNIT D"/>
    <property type="match status" value="1"/>
</dbReference>
<organism evidence="11 12">
    <name type="scientific">candidate division WOR_3 bacterium SM23_42</name>
    <dbReference type="NCBI Taxonomy" id="1703779"/>
    <lineage>
        <taxon>Bacteria</taxon>
        <taxon>Bacteria division WOR-3</taxon>
    </lineage>
</organism>
<evidence type="ECO:0000313" key="11">
    <source>
        <dbReference type="EMBL" id="KPK64902.1"/>
    </source>
</evidence>
<feature type="transmembrane region" description="Helical" evidence="10">
    <location>
        <begin position="12"/>
        <end position="42"/>
    </location>
</feature>
<comment type="caution">
    <text evidence="11">The sequence shown here is derived from an EMBL/GenBank/DDBJ whole genome shotgun (WGS) entry which is preliminary data.</text>
</comment>
<evidence type="ECO:0000256" key="2">
    <source>
        <dbReference type="ARBA" id="ARBA00022553"/>
    </source>
</evidence>
<dbReference type="InterPro" id="IPR004338">
    <property type="entry name" value="NqrB/RnfD"/>
</dbReference>
<evidence type="ECO:0000256" key="7">
    <source>
        <dbReference type="ARBA" id="ARBA00022982"/>
    </source>
</evidence>
<evidence type="ECO:0000256" key="8">
    <source>
        <dbReference type="ARBA" id="ARBA00022989"/>
    </source>
</evidence>
<dbReference type="GO" id="GO:0005886">
    <property type="term" value="C:plasma membrane"/>
    <property type="evidence" value="ECO:0007669"/>
    <property type="project" value="TreeGrafter"/>
</dbReference>
<keyword evidence="9 10" id="KW-0472">Membrane</keyword>
<protein>
    <recommendedName>
        <fullName evidence="13">NADH:ubiquinone oxidoreductase, Na translocating, B subunit</fullName>
    </recommendedName>
</protein>